<protein>
    <submittedName>
        <fullName evidence="1">Putative DNA-binding phage protein</fullName>
    </submittedName>
</protein>
<sequence length="436" mass="50329" precursor="true">MVKCMGKREIREEINGKVYKTFSEIARDYSMYPSTVIIRYDRGLRGAELVAKRVIRNPKKNIKKPKKHIDKGFPLKIEGVVYNKVSDLADKYGINQATLRNGIAAGFTGDEIVKPVTKSIRGRSISINGIDYPSLSAAAKELGFDRMKLRRLYYSGYRDDELLTKMKCERKMQRFTGAVIFGTEYTRIRDIALKFNIPETTLRGRYQNGARDEQLICNKKGEFTLPGRKLPAFIRFKEAQGEYIFQRTYKNETVTKGRKRFEDIMAISRLVDDYIKIFDRLPRDLGNDTIKIDYNTILGKQFGELFVKGIVLQDNKRKLWCVCSCGKEKYYLPPGVVEGKIKSCGHLEGLMLTQKNEELKEIQRNRDVALASNTTTGKKNISYNNSKKAFEFKITRGETSLFQRFKTLDQALEYKQKVLNYIKKHDGKLPSKEDIK</sequence>
<dbReference type="GO" id="GO:0003677">
    <property type="term" value="F:DNA binding"/>
    <property type="evidence" value="ECO:0007669"/>
    <property type="project" value="UniProtKB-KW"/>
</dbReference>
<dbReference type="HOGENOM" id="CLU_628394_0_0_9"/>
<gene>
    <name evidence="1" type="ordered locus">SEQ_0195</name>
</gene>
<accession>C0M6Y4</accession>
<evidence type="ECO:0000313" key="1">
    <source>
        <dbReference type="EMBL" id="CAW92208.1"/>
    </source>
</evidence>
<keyword evidence="1" id="KW-0238">DNA-binding</keyword>
<dbReference type="EMBL" id="FM204883">
    <property type="protein sequence ID" value="CAW92208.1"/>
    <property type="molecule type" value="Genomic_DNA"/>
</dbReference>
<proteinExistence type="predicted"/>
<dbReference type="KEGG" id="seu:SEQ_0195"/>
<name>C0M6Y4_STRE4</name>
<reference evidence="1 2" key="1">
    <citation type="journal article" date="2009" name="PLoS Pathog.">
        <title>Genomic evidence for the evolution of Streptococcus equi: host restriction, increased virulence, and genetic exchange with human pathogens.</title>
        <authorList>
            <person name="Holden M.T.G."/>
            <person name="Heather Z."/>
            <person name="Paillot R."/>
            <person name="Steward K.F."/>
            <person name="Webb K."/>
            <person name="Ainslie F."/>
            <person name="Jourdan T."/>
            <person name="Bason N.C."/>
            <person name="Holroyd N.E."/>
            <person name="Mungall K."/>
            <person name="Quail M.A."/>
            <person name="Sanders M."/>
            <person name="Simmonds M."/>
            <person name="Willey D."/>
            <person name="Brooks K."/>
            <person name="Aanensen D.M."/>
            <person name="Spratt B.G."/>
            <person name="Jolley K.A."/>
            <person name="Maiden M.C.J."/>
            <person name="Kehoe M."/>
            <person name="Chanter N."/>
            <person name="Bentley S.D."/>
            <person name="Robinson C."/>
            <person name="Maskell D.J."/>
            <person name="Parkhill J."/>
            <person name="Waller A.S."/>
        </authorList>
    </citation>
    <scope>NUCLEOTIDE SEQUENCE [LARGE SCALE GENOMIC DNA]</scope>
    <source>
        <strain evidence="1 2">4047</strain>
    </source>
</reference>
<dbReference type="AlphaFoldDB" id="C0M6Y4"/>
<organism evidence="1 2">
    <name type="scientific">Streptococcus equi subsp. equi (strain 4047)</name>
    <dbReference type="NCBI Taxonomy" id="553482"/>
    <lineage>
        <taxon>Bacteria</taxon>
        <taxon>Bacillati</taxon>
        <taxon>Bacillota</taxon>
        <taxon>Bacilli</taxon>
        <taxon>Lactobacillales</taxon>
        <taxon>Streptococcaceae</taxon>
        <taxon>Streptococcus</taxon>
    </lineage>
</organism>
<evidence type="ECO:0000313" key="2">
    <source>
        <dbReference type="Proteomes" id="UP000001365"/>
    </source>
</evidence>
<dbReference type="Proteomes" id="UP000001365">
    <property type="component" value="Chromosome"/>
</dbReference>